<comment type="caution">
    <text evidence="1">The sequence shown here is derived from an EMBL/GenBank/DDBJ whole genome shotgun (WGS) entry which is preliminary data.</text>
</comment>
<dbReference type="AlphaFoldDB" id="A0AAE1EXS6"/>
<organism evidence="1 2">
    <name type="scientific">Petrolisthes cinctipes</name>
    <name type="common">Flat porcelain crab</name>
    <dbReference type="NCBI Taxonomy" id="88211"/>
    <lineage>
        <taxon>Eukaryota</taxon>
        <taxon>Metazoa</taxon>
        <taxon>Ecdysozoa</taxon>
        <taxon>Arthropoda</taxon>
        <taxon>Crustacea</taxon>
        <taxon>Multicrustacea</taxon>
        <taxon>Malacostraca</taxon>
        <taxon>Eumalacostraca</taxon>
        <taxon>Eucarida</taxon>
        <taxon>Decapoda</taxon>
        <taxon>Pleocyemata</taxon>
        <taxon>Anomura</taxon>
        <taxon>Galatheoidea</taxon>
        <taxon>Porcellanidae</taxon>
        <taxon>Petrolisthes</taxon>
    </lineage>
</organism>
<name>A0AAE1EXS6_PETCI</name>
<gene>
    <name evidence="1" type="ORF">Pcinc_030918</name>
</gene>
<sequence length="80" mass="9405">MHYRHYIYHYYKIVTVLDGYAYGAFSRLRGSWVEVHTGGTHGVRYRNVSNSQDYQRLILDDKVGLQFTKVSPEPLHEDQA</sequence>
<dbReference type="EMBL" id="JAWQEG010004045">
    <property type="protein sequence ID" value="KAK3863299.1"/>
    <property type="molecule type" value="Genomic_DNA"/>
</dbReference>
<evidence type="ECO:0000313" key="1">
    <source>
        <dbReference type="EMBL" id="KAK3863299.1"/>
    </source>
</evidence>
<keyword evidence="2" id="KW-1185">Reference proteome</keyword>
<evidence type="ECO:0000313" key="2">
    <source>
        <dbReference type="Proteomes" id="UP001286313"/>
    </source>
</evidence>
<protein>
    <submittedName>
        <fullName evidence="1">Uncharacterized protein</fullName>
    </submittedName>
</protein>
<accession>A0AAE1EXS6</accession>
<reference evidence="1" key="1">
    <citation type="submission" date="2023-10" db="EMBL/GenBank/DDBJ databases">
        <title>Genome assemblies of two species of porcelain crab, Petrolisthes cinctipes and Petrolisthes manimaculis (Anomura: Porcellanidae).</title>
        <authorList>
            <person name="Angst P."/>
        </authorList>
    </citation>
    <scope>NUCLEOTIDE SEQUENCE</scope>
    <source>
        <strain evidence="1">PB745_01</strain>
        <tissue evidence="1">Gill</tissue>
    </source>
</reference>
<dbReference type="Proteomes" id="UP001286313">
    <property type="component" value="Unassembled WGS sequence"/>
</dbReference>
<proteinExistence type="predicted"/>